<dbReference type="STRING" id="1508404.JMA_23480"/>
<protein>
    <recommendedName>
        <fullName evidence="3">Tfp pilus assembly protein, ATPase PilM</fullName>
    </recommendedName>
</protein>
<dbReference type="Proteomes" id="UP000031449">
    <property type="component" value="Chromosome"/>
</dbReference>
<dbReference type="EMBL" id="CP009416">
    <property type="protein sequence ID" value="AJD91665.1"/>
    <property type="molecule type" value="Genomic_DNA"/>
</dbReference>
<dbReference type="HOGENOM" id="CLU_062175_0_0_9"/>
<reference evidence="1 2" key="1">
    <citation type="submission" date="2014-08" db="EMBL/GenBank/DDBJ databases">
        <title>Complete genome of a marine bacteria Jeotgalibacillus malaysiensis.</title>
        <authorList>
            <person name="Yaakop A.S."/>
            <person name="Chan K.-G."/>
            <person name="Goh K.M."/>
        </authorList>
    </citation>
    <scope>NUCLEOTIDE SEQUENCE [LARGE SCALE GENOMIC DNA]</scope>
    <source>
        <strain evidence="1 2">D5</strain>
    </source>
</reference>
<dbReference type="Gene3D" id="3.30.420.40">
    <property type="match status" value="2"/>
</dbReference>
<evidence type="ECO:0000313" key="2">
    <source>
        <dbReference type="Proteomes" id="UP000031449"/>
    </source>
</evidence>
<sequence length="331" mass="38080">MNLFPSKKTVNIMIQDYVIRMAASDKGTNSLTLREEPLPAGMIEDGQIVDEQKFFELMKELAESWELKKSRVQFFVPDSSVLMKPVMIPSHLKADAVNEYFMMENGQSLHFPFEDPLLDVIRLDHLAKSRTGQAETPGILFASPQEDVTAYANAFEDVKMKPVTAEVRALSIHRFLNSLELLQKDKTYLISEWSINMLNISIFSESVIDFMRYQPIETSLTDWKPERDGEEIHFSYVGDLNLYNQQLEDRIAEIERLMNFYRFSLHKGEKEIDEIILTGDNPFIREIGQKLSDYYNMPVTVADESFLDTYQKGVKGKYTALMGLLQKGAGR</sequence>
<dbReference type="AlphaFoldDB" id="A0A0B5AN04"/>
<dbReference type="KEGG" id="jeo:JMA_23480"/>
<dbReference type="InterPro" id="IPR005883">
    <property type="entry name" value="PilM"/>
</dbReference>
<dbReference type="BioCyc" id="JESP1508404:G14D9-11603-MONOMER"/>
<name>A0A0B5AN04_9BACL</name>
<organism evidence="1 2">
    <name type="scientific">Jeotgalibacillus malaysiensis</name>
    <dbReference type="NCBI Taxonomy" id="1508404"/>
    <lineage>
        <taxon>Bacteria</taxon>
        <taxon>Bacillati</taxon>
        <taxon>Bacillota</taxon>
        <taxon>Bacilli</taxon>
        <taxon>Bacillales</taxon>
        <taxon>Caryophanaceae</taxon>
        <taxon>Jeotgalibacillus</taxon>
    </lineage>
</organism>
<dbReference type="Pfam" id="PF11104">
    <property type="entry name" value="PilM_2"/>
    <property type="match status" value="1"/>
</dbReference>
<dbReference type="OrthoDB" id="2690797at2"/>
<evidence type="ECO:0000313" key="1">
    <source>
        <dbReference type="EMBL" id="AJD91665.1"/>
    </source>
</evidence>
<evidence type="ECO:0008006" key="3">
    <source>
        <dbReference type="Google" id="ProtNLM"/>
    </source>
</evidence>
<keyword evidence="2" id="KW-1185">Reference proteome</keyword>
<accession>A0A0B5AN04</accession>
<gene>
    <name evidence="1" type="ORF">JMA_23480</name>
</gene>
<proteinExistence type="predicted"/>
<dbReference type="Gene3D" id="3.30.1490.300">
    <property type="match status" value="1"/>
</dbReference>